<dbReference type="Pfam" id="PF16258">
    <property type="entry name" value="DUF4912"/>
    <property type="match status" value="1"/>
</dbReference>
<dbReference type="AlphaFoldDB" id="A0A0B7GQR7"/>
<organism evidence="1 3">
    <name type="scientific">Treponema phagedenis</name>
    <dbReference type="NCBI Taxonomy" id="162"/>
    <lineage>
        <taxon>Bacteria</taxon>
        <taxon>Pseudomonadati</taxon>
        <taxon>Spirochaetota</taxon>
        <taxon>Spirochaetia</taxon>
        <taxon>Spirochaetales</taxon>
        <taxon>Treponemataceae</taxon>
        <taxon>Treponema</taxon>
    </lineage>
</organism>
<evidence type="ECO:0000313" key="3">
    <source>
        <dbReference type="Proteomes" id="UP000042527"/>
    </source>
</evidence>
<dbReference type="Proteomes" id="UP000042527">
    <property type="component" value="Unassembled WGS sequence"/>
</dbReference>
<keyword evidence="3" id="KW-1185">Reference proteome</keyword>
<dbReference type="InterPro" id="IPR032585">
    <property type="entry name" value="DUF4912"/>
</dbReference>
<sequence length="212" mass="25052">MKLTKSYLESISTEELFQLANEMDLYLPYELNRQLIIGEILEFSMDQKDEPSFLFEGEITETPSMPQSYNITEIHALFRDPIWLFVFWDIYGQLFKTIKESSDFISFFLRVHSFDKEDLLKPVDFFDIDVPPNDRKRYIHLPLTEAANRIDLCCRMINQEQILAQSEVIAVPRFLIEQRLCVSENTSEKIISLSGLKTLKKSHFNTYRQAFR</sequence>
<gene>
    <name evidence="2" type="ORF">FUT82_06125</name>
    <name evidence="1" type="ORF">TPHV1_120058</name>
</gene>
<dbReference type="EMBL" id="CDNC01000004">
    <property type="protein sequence ID" value="CEM60929.1"/>
    <property type="molecule type" value="Genomic_DNA"/>
</dbReference>
<proteinExistence type="predicted"/>
<dbReference type="RefSeq" id="WP_002698836.1">
    <property type="nucleotide sequence ID" value="NZ_CDNC01000004.1"/>
</dbReference>
<accession>A0A0B7GQR7</accession>
<evidence type="ECO:0000313" key="2">
    <source>
        <dbReference type="EMBL" id="QEJ97612.1"/>
    </source>
</evidence>
<protein>
    <submittedName>
        <fullName evidence="2">DUF4912 domain-containing protein</fullName>
    </submittedName>
</protein>
<dbReference type="Proteomes" id="UP000323594">
    <property type="component" value="Chromosome"/>
</dbReference>
<reference evidence="3" key="1">
    <citation type="submission" date="2015-01" db="EMBL/GenBank/DDBJ databases">
        <authorList>
            <person name="Manzoor Shahid"/>
            <person name="Zubair Saima"/>
        </authorList>
    </citation>
    <scope>NUCLEOTIDE SEQUENCE [LARGE SCALE GENOMIC DNA]</scope>
    <source>
        <strain evidence="3">V1</strain>
    </source>
</reference>
<reference evidence="1" key="2">
    <citation type="submission" date="2015-01" db="EMBL/GenBank/DDBJ databases">
        <authorList>
            <person name="Xiang T."/>
            <person name="Song Y."/>
            <person name="Huang L."/>
            <person name="Wang B."/>
            <person name="Wu P."/>
        </authorList>
    </citation>
    <scope>NUCLEOTIDE SEQUENCE [LARGE SCALE GENOMIC DNA]</scope>
    <source>
        <strain evidence="1">V1</strain>
    </source>
</reference>
<evidence type="ECO:0000313" key="4">
    <source>
        <dbReference type="Proteomes" id="UP000323594"/>
    </source>
</evidence>
<dbReference type="EMBL" id="CP042817">
    <property type="protein sequence ID" value="QEJ97612.1"/>
    <property type="molecule type" value="Genomic_DNA"/>
</dbReference>
<name>A0A0B7GQR7_TREPH</name>
<evidence type="ECO:0000313" key="1">
    <source>
        <dbReference type="EMBL" id="CEM60929.1"/>
    </source>
</evidence>
<dbReference type="OrthoDB" id="9812700at2"/>
<reference evidence="2 4" key="3">
    <citation type="submission" date="2019-08" db="EMBL/GenBank/DDBJ databases">
        <authorList>
            <person name="Kuhnert P."/>
        </authorList>
    </citation>
    <scope>NUCLEOTIDE SEQUENCE [LARGE SCALE GENOMIC DNA]</scope>
    <source>
        <strain evidence="2 4">B36.5</strain>
    </source>
</reference>